<dbReference type="Pfam" id="PF13560">
    <property type="entry name" value="HTH_31"/>
    <property type="match status" value="1"/>
</dbReference>
<accession>A0ABW9IIS4</accession>
<dbReference type="InterPro" id="IPR001387">
    <property type="entry name" value="Cro/C1-type_HTH"/>
</dbReference>
<dbReference type="CDD" id="cd00093">
    <property type="entry name" value="HTH_XRE"/>
    <property type="match status" value="1"/>
</dbReference>
<evidence type="ECO:0000259" key="1">
    <source>
        <dbReference type="PROSITE" id="PS50943"/>
    </source>
</evidence>
<dbReference type="RefSeq" id="WP_369279632.1">
    <property type="nucleotide sequence ID" value="NZ_JBJVMW010000008.1"/>
</dbReference>
<dbReference type="InterPro" id="IPR010982">
    <property type="entry name" value="Lambda_DNA-bd_dom_sf"/>
</dbReference>
<protein>
    <submittedName>
        <fullName evidence="2">Helix-turn-helix transcriptional regulator</fullName>
    </submittedName>
</protein>
<dbReference type="Proteomes" id="UP001631993">
    <property type="component" value="Unassembled WGS sequence"/>
</dbReference>
<evidence type="ECO:0000313" key="3">
    <source>
        <dbReference type="Proteomes" id="UP001631993"/>
    </source>
</evidence>
<gene>
    <name evidence="2" type="ORF">ACKI1S_17215</name>
</gene>
<organism evidence="2 3">
    <name type="scientific">Streptomyces galilaeus</name>
    <dbReference type="NCBI Taxonomy" id="33899"/>
    <lineage>
        <taxon>Bacteria</taxon>
        <taxon>Bacillati</taxon>
        <taxon>Actinomycetota</taxon>
        <taxon>Actinomycetes</taxon>
        <taxon>Kitasatosporales</taxon>
        <taxon>Streptomycetaceae</taxon>
        <taxon>Streptomyces</taxon>
    </lineage>
</organism>
<proteinExistence type="predicted"/>
<dbReference type="Gene3D" id="1.10.260.40">
    <property type="entry name" value="lambda repressor-like DNA-binding domains"/>
    <property type="match status" value="1"/>
</dbReference>
<evidence type="ECO:0000313" key="2">
    <source>
        <dbReference type="EMBL" id="MFM9647877.1"/>
    </source>
</evidence>
<reference evidence="2 3" key="1">
    <citation type="submission" date="2024-12" db="EMBL/GenBank/DDBJ databases">
        <title>Forecasting of Potato common scab and diversities of Pathogenic streptomyces spp. in china.</title>
        <authorList>
            <person name="Handique U."/>
            <person name="Wu J."/>
        </authorList>
    </citation>
    <scope>NUCLEOTIDE SEQUENCE [LARGE SCALE GENOMIC DNA]</scope>
    <source>
        <strain evidence="2 3">ZRIMU1585</strain>
    </source>
</reference>
<keyword evidence="3" id="KW-1185">Reference proteome</keyword>
<comment type="caution">
    <text evidence="2">The sequence shown here is derived from an EMBL/GenBank/DDBJ whole genome shotgun (WGS) entry which is preliminary data.</text>
</comment>
<dbReference type="SUPFAM" id="SSF47413">
    <property type="entry name" value="lambda repressor-like DNA-binding domains"/>
    <property type="match status" value="1"/>
</dbReference>
<name>A0ABW9IIS4_STRGJ</name>
<dbReference type="PROSITE" id="PS50943">
    <property type="entry name" value="HTH_CROC1"/>
    <property type="match status" value="1"/>
</dbReference>
<dbReference type="EMBL" id="JBJVNE010000008">
    <property type="protein sequence ID" value="MFM9647877.1"/>
    <property type="molecule type" value="Genomic_DNA"/>
</dbReference>
<sequence length="73" mass="7879">MASEAASQLKHVRLRRGMTLQELADKCAAGGAPVTESALSRIERGRHTPRPKLRAVLAGLLDLDFDEIQRGAA</sequence>
<feature type="domain" description="HTH cro/C1-type" evidence="1">
    <location>
        <begin position="9"/>
        <end position="68"/>
    </location>
</feature>
<dbReference type="SMART" id="SM00530">
    <property type="entry name" value="HTH_XRE"/>
    <property type="match status" value="1"/>
</dbReference>